<keyword evidence="1" id="KW-0614">Plasmid</keyword>
<geneLocation type="plasmid" evidence="1 2">
    <name>pFA13</name>
</geneLocation>
<protein>
    <submittedName>
        <fullName evidence="1">Uncharacterized protein</fullName>
    </submittedName>
</protein>
<dbReference type="KEGG" id="fax:FUAX_55930"/>
<dbReference type="Proteomes" id="UP001348817">
    <property type="component" value="Plasmid pFA13"/>
</dbReference>
<dbReference type="AlphaFoldDB" id="A0AAU9CMJ3"/>
<accession>A0AAU9CMJ3</accession>
<gene>
    <name evidence="1" type="ORF">FUAX_55930</name>
</gene>
<keyword evidence="2" id="KW-1185">Reference proteome</keyword>
<dbReference type="EMBL" id="AP025327">
    <property type="protein sequence ID" value="BDD13161.1"/>
    <property type="molecule type" value="Genomic_DNA"/>
</dbReference>
<sequence length="74" mass="8076">MQFNLTGLDLNSSNAEIMHALVPILEKNPNVVCAESDGDELSVAYENDDETYYFSVESKQENTLSGGITVTISC</sequence>
<evidence type="ECO:0000313" key="2">
    <source>
        <dbReference type="Proteomes" id="UP001348817"/>
    </source>
</evidence>
<dbReference type="RefSeq" id="WP_338396328.1">
    <property type="nucleotide sequence ID" value="NZ_AP025327.1"/>
</dbReference>
<proteinExistence type="predicted"/>
<evidence type="ECO:0000313" key="1">
    <source>
        <dbReference type="EMBL" id="BDD13161.1"/>
    </source>
</evidence>
<name>A0AAU9CMJ3_9BACT</name>
<organism evidence="1 2">
    <name type="scientific">Fulvitalea axinellae</name>
    <dbReference type="NCBI Taxonomy" id="1182444"/>
    <lineage>
        <taxon>Bacteria</taxon>
        <taxon>Pseudomonadati</taxon>
        <taxon>Bacteroidota</taxon>
        <taxon>Cytophagia</taxon>
        <taxon>Cytophagales</taxon>
        <taxon>Persicobacteraceae</taxon>
        <taxon>Fulvitalea</taxon>
    </lineage>
</organism>
<reference evidence="1 2" key="1">
    <citation type="submission" date="2021-12" db="EMBL/GenBank/DDBJ databases">
        <title>Genome sequencing of bacteria with rrn-lacking chromosome and rrn-plasmid.</title>
        <authorList>
            <person name="Anda M."/>
            <person name="Iwasaki W."/>
        </authorList>
    </citation>
    <scope>NUCLEOTIDE SEQUENCE [LARGE SCALE GENOMIC DNA]</scope>
    <source>
        <strain evidence="1 2">DSM 100852</strain>
        <plasmid evidence="1 2">pFA13</plasmid>
    </source>
</reference>